<feature type="transmembrane region" description="Helical" evidence="4">
    <location>
        <begin position="96"/>
        <end position="116"/>
    </location>
</feature>
<accession>A0AAE9HY86</accession>
<feature type="domain" description="Histidine kinase" evidence="5">
    <location>
        <begin position="247"/>
        <end position="462"/>
    </location>
</feature>
<feature type="transmembrane region" description="Helical" evidence="4">
    <location>
        <begin position="153"/>
        <end position="170"/>
    </location>
</feature>
<evidence type="ECO:0000256" key="1">
    <source>
        <dbReference type="ARBA" id="ARBA00000085"/>
    </source>
</evidence>
<dbReference type="Gene3D" id="3.30.565.10">
    <property type="entry name" value="Histidine kinase-like ATPase, C-terminal domain"/>
    <property type="match status" value="1"/>
</dbReference>
<dbReference type="PROSITE" id="PS50109">
    <property type="entry name" value="HIS_KIN"/>
    <property type="match status" value="1"/>
</dbReference>
<dbReference type="InterPro" id="IPR004358">
    <property type="entry name" value="Sig_transdc_His_kin-like_C"/>
</dbReference>
<dbReference type="RefSeq" id="WP_244844951.1">
    <property type="nucleotide sequence ID" value="NZ_CAJPVH010000043.1"/>
</dbReference>
<keyword evidence="6" id="KW-0808">Transferase</keyword>
<organism evidence="6 7">
    <name type="scientific">Cupriavidus campinensis</name>
    <dbReference type="NCBI Taxonomy" id="151783"/>
    <lineage>
        <taxon>Bacteria</taxon>
        <taxon>Pseudomonadati</taxon>
        <taxon>Pseudomonadota</taxon>
        <taxon>Betaproteobacteria</taxon>
        <taxon>Burkholderiales</taxon>
        <taxon>Burkholderiaceae</taxon>
        <taxon>Cupriavidus</taxon>
    </lineage>
</organism>
<reference evidence="6" key="2">
    <citation type="submission" date="2022-05" db="EMBL/GenBank/DDBJ databases">
        <authorList>
            <person name="Kunte H.-J."/>
        </authorList>
    </citation>
    <scope>NUCLEOTIDE SEQUENCE</scope>
    <source>
        <strain evidence="6">G5</strain>
    </source>
</reference>
<dbReference type="CDD" id="cd00082">
    <property type="entry name" value="HisKA"/>
    <property type="match status" value="1"/>
</dbReference>
<dbReference type="Proteomes" id="UP001056132">
    <property type="component" value="Chromosome 1"/>
</dbReference>
<feature type="transmembrane region" description="Helical" evidence="4">
    <location>
        <begin position="128"/>
        <end position="146"/>
    </location>
</feature>
<dbReference type="PRINTS" id="PR00344">
    <property type="entry name" value="BCTRLSENSOR"/>
</dbReference>
<comment type="catalytic activity">
    <reaction evidence="1">
        <text>ATP + protein L-histidine = ADP + protein N-phospho-L-histidine.</text>
        <dbReference type="EC" id="2.7.13.3"/>
    </reaction>
</comment>
<keyword evidence="4" id="KW-0812">Transmembrane</keyword>
<dbReference type="InterPro" id="IPR036890">
    <property type="entry name" value="HATPase_C_sf"/>
</dbReference>
<dbReference type="SMART" id="SM00387">
    <property type="entry name" value="HATPase_c"/>
    <property type="match status" value="1"/>
</dbReference>
<dbReference type="SUPFAM" id="SSF47384">
    <property type="entry name" value="Homodimeric domain of signal transducing histidine kinase"/>
    <property type="match status" value="1"/>
</dbReference>
<evidence type="ECO:0000256" key="4">
    <source>
        <dbReference type="SAM" id="Phobius"/>
    </source>
</evidence>
<dbReference type="PANTHER" id="PTHR43065">
    <property type="entry name" value="SENSOR HISTIDINE KINASE"/>
    <property type="match status" value="1"/>
</dbReference>
<dbReference type="EMBL" id="CP097330">
    <property type="protein sequence ID" value="URF03639.1"/>
    <property type="molecule type" value="Genomic_DNA"/>
</dbReference>
<protein>
    <recommendedName>
        <fullName evidence="2">histidine kinase</fullName>
        <ecNumber evidence="2">2.7.13.3</ecNumber>
    </recommendedName>
</protein>
<dbReference type="KEGG" id="ccam:M5D45_14115"/>
<dbReference type="EC" id="2.7.13.3" evidence="2"/>
<dbReference type="GO" id="GO:0000155">
    <property type="term" value="F:phosphorelay sensor kinase activity"/>
    <property type="evidence" value="ECO:0007669"/>
    <property type="project" value="InterPro"/>
</dbReference>
<reference evidence="6" key="1">
    <citation type="journal article" date="2022" name="Microbiol. Resour. Announc.">
        <title>Genome Sequence of Cupriavidus campinensis Strain G5, a Member of a Bacterial Consortium Capable of Polyethylene Degradation.</title>
        <authorList>
            <person name="Schneider B."/>
            <person name="Pfeiffer F."/>
            <person name="Dyall-Smith M."/>
            <person name="Kunte H.J."/>
        </authorList>
    </citation>
    <scope>NUCLEOTIDE SEQUENCE</scope>
    <source>
        <strain evidence="6">G5</strain>
    </source>
</reference>
<dbReference type="Gene3D" id="1.10.287.130">
    <property type="match status" value="1"/>
</dbReference>
<feature type="transmembrane region" description="Helical" evidence="4">
    <location>
        <begin position="39"/>
        <end position="58"/>
    </location>
</feature>
<dbReference type="SMART" id="SM00388">
    <property type="entry name" value="HisKA"/>
    <property type="match status" value="1"/>
</dbReference>
<keyword evidence="6" id="KW-0418">Kinase</keyword>
<evidence type="ECO:0000256" key="2">
    <source>
        <dbReference type="ARBA" id="ARBA00012438"/>
    </source>
</evidence>
<gene>
    <name evidence="6" type="ORF">M5D45_14115</name>
</gene>
<sequence>MSSPKPLSSDAEVAPSAPAARGNELYAGYQSELADFRLAFSRGGAYTAIVLVLLGVGLDYGQYPDKQLPFAVARIVVSLLIAGVIVALYSNAGRRFAPWLTMSWLLLPQIMIAWMISQTEGVESPYYVGLNLAIFASGIALPFGLWQNLVFGVLSYLLYAAACLLHSGGVEPMGTFIVNSLFLLFAAAASGVYTFFNERARFMLFRLKAEVADKNTELEVINRKLVDIKGQMLQQEKMAAIGTLAAGLLHEVNNPVNFCLMAIEVAMEEPVTKNEPGLQECLVDAKQGMQRIQHIVSDLKTFAYRKPGAEVEGTPFLFEKALDSSVRLTAHELRGVKVTRELPDDTLVMGDEAAIIGVLINLFSNAALAMRKAGTQQPAIHTTVKWADGRLHVNVRDNGPGIAPEHLARVFEPFFTTREVGQGLGLGLSISYAVIERHGGVLFAESELGQWAAFSFDLPRAE</sequence>
<evidence type="ECO:0000256" key="3">
    <source>
        <dbReference type="ARBA" id="ARBA00022553"/>
    </source>
</evidence>
<name>A0AAE9HY86_9BURK</name>
<evidence type="ECO:0000313" key="7">
    <source>
        <dbReference type="Proteomes" id="UP001056132"/>
    </source>
</evidence>
<dbReference type="InterPro" id="IPR003594">
    <property type="entry name" value="HATPase_dom"/>
</dbReference>
<keyword evidence="3" id="KW-0597">Phosphoprotein</keyword>
<evidence type="ECO:0000259" key="5">
    <source>
        <dbReference type="PROSITE" id="PS50109"/>
    </source>
</evidence>
<dbReference type="Pfam" id="PF00512">
    <property type="entry name" value="HisKA"/>
    <property type="match status" value="1"/>
</dbReference>
<feature type="transmembrane region" description="Helical" evidence="4">
    <location>
        <begin position="70"/>
        <end position="89"/>
    </location>
</feature>
<dbReference type="AlphaFoldDB" id="A0AAE9HY86"/>
<dbReference type="Pfam" id="PF02518">
    <property type="entry name" value="HATPase_c"/>
    <property type="match status" value="1"/>
</dbReference>
<proteinExistence type="predicted"/>
<dbReference type="InterPro" id="IPR005467">
    <property type="entry name" value="His_kinase_dom"/>
</dbReference>
<dbReference type="SUPFAM" id="SSF55874">
    <property type="entry name" value="ATPase domain of HSP90 chaperone/DNA topoisomerase II/histidine kinase"/>
    <property type="match status" value="1"/>
</dbReference>
<feature type="transmembrane region" description="Helical" evidence="4">
    <location>
        <begin position="176"/>
        <end position="196"/>
    </location>
</feature>
<dbReference type="InterPro" id="IPR036097">
    <property type="entry name" value="HisK_dim/P_sf"/>
</dbReference>
<evidence type="ECO:0000313" key="6">
    <source>
        <dbReference type="EMBL" id="URF03639.1"/>
    </source>
</evidence>
<dbReference type="InterPro" id="IPR003661">
    <property type="entry name" value="HisK_dim/P_dom"/>
</dbReference>
<keyword evidence="4" id="KW-0472">Membrane</keyword>
<dbReference type="PANTHER" id="PTHR43065:SF42">
    <property type="entry name" value="TWO-COMPONENT SENSOR PPRA"/>
    <property type="match status" value="1"/>
</dbReference>
<keyword evidence="4" id="KW-1133">Transmembrane helix</keyword>